<evidence type="ECO:0000313" key="2">
    <source>
        <dbReference type="Proteomes" id="UP001162483"/>
    </source>
</evidence>
<keyword evidence="2" id="KW-1185">Reference proteome</keyword>
<dbReference type="EMBL" id="CATNWA010017259">
    <property type="protein sequence ID" value="CAI9599175.1"/>
    <property type="molecule type" value="Genomic_DNA"/>
</dbReference>
<name>A0ABN9FT27_9NEOB</name>
<organism evidence="1 2">
    <name type="scientific">Staurois parvus</name>
    <dbReference type="NCBI Taxonomy" id="386267"/>
    <lineage>
        <taxon>Eukaryota</taxon>
        <taxon>Metazoa</taxon>
        <taxon>Chordata</taxon>
        <taxon>Craniata</taxon>
        <taxon>Vertebrata</taxon>
        <taxon>Euteleostomi</taxon>
        <taxon>Amphibia</taxon>
        <taxon>Batrachia</taxon>
        <taxon>Anura</taxon>
        <taxon>Neobatrachia</taxon>
        <taxon>Ranoidea</taxon>
        <taxon>Ranidae</taxon>
        <taxon>Staurois</taxon>
    </lineage>
</organism>
<gene>
    <name evidence="1" type="ORF">SPARVUS_LOCUS12551849</name>
</gene>
<accession>A0ABN9FT27</accession>
<comment type="caution">
    <text evidence="1">The sequence shown here is derived from an EMBL/GenBank/DDBJ whole genome shotgun (WGS) entry which is preliminary data.</text>
</comment>
<proteinExistence type="predicted"/>
<sequence>MFDPVFCDPPLLPCSPFHLLIEHSLGDTLHMLSLVFTARDIFLFLGRVHRANQHCPDRGSGVMQSHRAVRGE</sequence>
<protein>
    <submittedName>
        <fullName evidence="1">Uncharacterized protein</fullName>
    </submittedName>
</protein>
<evidence type="ECO:0000313" key="1">
    <source>
        <dbReference type="EMBL" id="CAI9599175.1"/>
    </source>
</evidence>
<dbReference type="Proteomes" id="UP001162483">
    <property type="component" value="Unassembled WGS sequence"/>
</dbReference>
<reference evidence="1" key="1">
    <citation type="submission" date="2023-05" db="EMBL/GenBank/DDBJ databases">
        <authorList>
            <person name="Stuckert A."/>
        </authorList>
    </citation>
    <scope>NUCLEOTIDE SEQUENCE</scope>
</reference>